<proteinExistence type="predicted"/>
<sequence>METELIENNIHPSKAVNNSETLSVFLGLLINSYVLNHATSLNITKLNLLLQAKHGLQQLSELGLGVFNQALAERQKFKACPTLLHPILLPLVNMLQPAQVYLTQHIKAGTTEMQCYDFYFVVPERHGQKLDALQPYLNLASLSNLPVTFTVFTSGRVKQAYQK</sequence>
<organism evidence="1 2">
    <name type="scientific">Pedobacter alpinus</name>
    <dbReference type="NCBI Taxonomy" id="1590643"/>
    <lineage>
        <taxon>Bacteria</taxon>
        <taxon>Pseudomonadati</taxon>
        <taxon>Bacteroidota</taxon>
        <taxon>Sphingobacteriia</taxon>
        <taxon>Sphingobacteriales</taxon>
        <taxon>Sphingobacteriaceae</taxon>
        <taxon>Pedobacter</taxon>
    </lineage>
</organism>
<accession>A0ABW5TSG1</accession>
<protein>
    <submittedName>
        <fullName evidence="1">Uncharacterized protein</fullName>
    </submittedName>
</protein>
<gene>
    <name evidence="1" type="ORF">ACFSSE_10960</name>
</gene>
<comment type="caution">
    <text evidence="1">The sequence shown here is derived from an EMBL/GenBank/DDBJ whole genome shotgun (WGS) entry which is preliminary data.</text>
</comment>
<keyword evidence="2" id="KW-1185">Reference proteome</keyword>
<dbReference type="Proteomes" id="UP001597546">
    <property type="component" value="Unassembled WGS sequence"/>
</dbReference>
<evidence type="ECO:0000313" key="2">
    <source>
        <dbReference type="Proteomes" id="UP001597546"/>
    </source>
</evidence>
<dbReference type="RefSeq" id="WP_379044688.1">
    <property type="nucleotide sequence ID" value="NZ_JBHSKW010000046.1"/>
</dbReference>
<dbReference type="EMBL" id="JBHULV010000037">
    <property type="protein sequence ID" value="MFD2732222.1"/>
    <property type="molecule type" value="Genomic_DNA"/>
</dbReference>
<evidence type="ECO:0000313" key="1">
    <source>
        <dbReference type="EMBL" id="MFD2732222.1"/>
    </source>
</evidence>
<reference evidence="2" key="1">
    <citation type="journal article" date="2019" name="Int. J. Syst. Evol. Microbiol.">
        <title>The Global Catalogue of Microorganisms (GCM) 10K type strain sequencing project: providing services to taxonomists for standard genome sequencing and annotation.</title>
        <authorList>
            <consortium name="The Broad Institute Genomics Platform"/>
            <consortium name="The Broad Institute Genome Sequencing Center for Infectious Disease"/>
            <person name="Wu L."/>
            <person name="Ma J."/>
        </authorList>
    </citation>
    <scope>NUCLEOTIDE SEQUENCE [LARGE SCALE GENOMIC DNA]</scope>
    <source>
        <strain evidence="2">KCTC 42456</strain>
    </source>
</reference>
<name>A0ABW5TSG1_9SPHI</name>